<dbReference type="STRING" id="765257.A0A0C9YI74"/>
<evidence type="ECO:0000313" key="3">
    <source>
        <dbReference type="EMBL" id="KIK16391.1"/>
    </source>
</evidence>
<keyword evidence="2" id="KW-1133">Transmembrane helix</keyword>
<feature type="transmembrane region" description="Helical" evidence="2">
    <location>
        <begin position="162"/>
        <end position="184"/>
    </location>
</feature>
<dbReference type="OrthoDB" id="1937642at2759"/>
<gene>
    <name evidence="3" type="ORF">PISMIDRAFT_15872</name>
</gene>
<sequence length="405" mass="44643">MSASDTALLKDAWVHPGVLPVLTLIGPDVIQRALAQISGHRFTPVAFSFGWVAYSFSNLVLAVGNNKLMPEPDFSSILINGRTGYARDNHSWILGRILRDFEHWKPQEVRLRLEEMLKSVSQKSNAGTSKDNKPVPITRAGLCVSIFRADPTRTFGAPVADWIYYSGLVTAVVQLIVAAIPLILHDDWVVLLATGAGIVLAFATGCLPQWRVEKWGYRRAKKTVILTRGNGAQHAIVIIGDENSLDLEALANADPKGSMWTRFFTVSLAVLWIAHLITVVNIQQDPWFLMLVGGIGMMHNVLVAGLPRTPEAFGISLVFEECILDHKVMQTLMKVGERHPRLGASMLQTFFPGKLYPEEEAFWEKKAQEVDKRDAAEKAAKKVSVAQGPSQNPTVVTSSSTTRLV</sequence>
<keyword evidence="4" id="KW-1185">Reference proteome</keyword>
<accession>A0A0C9YI74</accession>
<reference evidence="3 4" key="1">
    <citation type="submission" date="2014-04" db="EMBL/GenBank/DDBJ databases">
        <authorList>
            <consortium name="DOE Joint Genome Institute"/>
            <person name="Kuo A."/>
            <person name="Kohler A."/>
            <person name="Costa M.D."/>
            <person name="Nagy L.G."/>
            <person name="Floudas D."/>
            <person name="Copeland A."/>
            <person name="Barry K.W."/>
            <person name="Cichocki N."/>
            <person name="Veneault-Fourrey C."/>
            <person name="LaButti K."/>
            <person name="Lindquist E.A."/>
            <person name="Lipzen A."/>
            <person name="Lundell T."/>
            <person name="Morin E."/>
            <person name="Murat C."/>
            <person name="Sun H."/>
            <person name="Tunlid A."/>
            <person name="Henrissat B."/>
            <person name="Grigoriev I.V."/>
            <person name="Hibbett D.S."/>
            <person name="Martin F."/>
            <person name="Nordberg H.P."/>
            <person name="Cantor M.N."/>
            <person name="Hua S.X."/>
        </authorList>
    </citation>
    <scope>NUCLEOTIDE SEQUENCE [LARGE SCALE GENOMIC DNA]</scope>
    <source>
        <strain evidence="3 4">441</strain>
    </source>
</reference>
<dbReference type="HOGENOM" id="CLU_034489_0_0_1"/>
<reference evidence="4" key="2">
    <citation type="submission" date="2015-01" db="EMBL/GenBank/DDBJ databases">
        <title>Evolutionary Origins and Diversification of the Mycorrhizal Mutualists.</title>
        <authorList>
            <consortium name="DOE Joint Genome Institute"/>
            <consortium name="Mycorrhizal Genomics Consortium"/>
            <person name="Kohler A."/>
            <person name="Kuo A."/>
            <person name="Nagy L.G."/>
            <person name="Floudas D."/>
            <person name="Copeland A."/>
            <person name="Barry K.W."/>
            <person name="Cichocki N."/>
            <person name="Veneault-Fourrey C."/>
            <person name="LaButti K."/>
            <person name="Lindquist E.A."/>
            <person name="Lipzen A."/>
            <person name="Lundell T."/>
            <person name="Morin E."/>
            <person name="Murat C."/>
            <person name="Riley R."/>
            <person name="Ohm R."/>
            <person name="Sun H."/>
            <person name="Tunlid A."/>
            <person name="Henrissat B."/>
            <person name="Grigoriev I.V."/>
            <person name="Hibbett D.S."/>
            <person name="Martin F."/>
        </authorList>
    </citation>
    <scope>NUCLEOTIDE SEQUENCE [LARGE SCALE GENOMIC DNA]</scope>
    <source>
        <strain evidence="4">441</strain>
    </source>
</reference>
<feature type="transmembrane region" description="Helical" evidence="2">
    <location>
        <begin position="263"/>
        <end position="282"/>
    </location>
</feature>
<feature type="compositionally biased region" description="Low complexity" evidence="1">
    <location>
        <begin position="394"/>
        <end position="405"/>
    </location>
</feature>
<evidence type="ECO:0000256" key="1">
    <source>
        <dbReference type="SAM" id="MobiDB-lite"/>
    </source>
</evidence>
<feature type="transmembrane region" description="Helical" evidence="2">
    <location>
        <begin position="288"/>
        <end position="306"/>
    </location>
</feature>
<evidence type="ECO:0000256" key="2">
    <source>
        <dbReference type="SAM" id="Phobius"/>
    </source>
</evidence>
<keyword evidence="2" id="KW-0812">Transmembrane</keyword>
<organism evidence="3 4">
    <name type="scientific">Pisolithus microcarpus 441</name>
    <dbReference type="NCBI Taxonomy" id="765257"/>
    <lineage>
        <taxon>Eukaryota</taxon>
        <taxon>Fungi</taxon>
        <taxon>Dikarya</taxon>
        <taxon>Basidiomycota</taxon>
        <taxon>Agaricomycotina</taxon>
        <taxon>Agaricomycetes</taxon>
        <taxon>Agaricomycetidae</taxon>
        <taxon>Boletales</taxon>
        <taxon>Sclerodermatineae</taxon>
        <taxon>Pisolithaceae</taxon>
        <taxon>Pisolithus</taxon>
    </lineage>
</organism>
<proteinExistence type="predicted"/>
<dbReference type="Proteomes" id="UP000054018">
    <property type="component" value="Unassembled WGS sequence"/>
</dbReference>
<dbReference type="AlphaFoldDB" id="A0A0C9YI74"/>
<protein>
    <submittedName>
        <fullName evidence="3">Uncharacterized protein</fullName>
    </submittedName>
</protein>
<dbReference type="EMBL" id="KN833859">
    <property type="protein sequence ID" value="KIK16391.1"/>
    <property type="molecule type" value="Genomic_DNA"/>
</dbReference>
<keyword evidence="2" id="KW-0472">Membrane</keyword>
<feature type="transmembrane region" description="Helical" evidence="2">
    <location>
        <begin position="190"/>
        <end position="212"/>
    </location>
</feature>
<evidence type="ECO:0000313" key="4">
    <source>
        <dbReference type="Proteomes" id="UP000054018"/>
    </source>
</evidence>
<name>A0A0C9YI74_9AGAM</name>
<feature type="region of interest" description="Disordered" evidence="1">
    <location>
        <begin position="381"/>
        <end position="405"/>
    </location>
</feature>